<keyword evidence="4" id="KW-0479">Metal-binding</keyword>
<keyword evidence="10" id="KW-1133">Transmembrane helix</keyword>
<dbReference type="SUPFAM" id="SSF55486">
    <property type="entry name" value="Metalloproteases ('zincins'), catalytic domain"/>
    <property type="match status" value="1"/>
</dbReference>
<dbReference type="GO" id="GO:0004222">
    <property type="term" value="F:metalloendopeptidase activity"/>
    <property type="evidence" value="ECO:0007669"/>
    <property type="project" value="InterPro"/>
</dbReference>
<dbReference type="GO" id="GO:0005886">
    <property type="term" value="C:plasma membrane"/>
    <property type="evidence" value="ECO:0007669"/>
    <property type="project" value="TreeGrafter"/>
</dbReference>
<sequence>MDVDDDSSSIGSARTEELPSGTTTVHYHMGSHWWRSRTSLEKSLLVGWLLLIVVVMVLVAVLHIQASSHSTRPPGTENMCLEPLCVELAGKVLSSMDRTADPCEDFYQYACGGWVKHNPVPEGKAIWGNLNNLASDNQMIMHNLLESEEKSKSMAEEKARIFYHSCMDTNKVIEKKGAKPLIPLLEKMGGWGVSGNWSSENYSLEFDVISSKILLSSDALFTWGVAEDDKNSSQHIIQFDQGGLMLPAREYYLNVSEKEVVDAYVEYIAKVGVLLGGEEDVARAAAMDIVDLEHQMAAITTPDEDRRHNDNLYQTYTIKKLNKLAPFMDWLRFLNAAFIKVNKMLSPDDKVVVYATDYLKNLTNILKNMTSNEKGKQTVHNYLVWHGIRGYLGFLSREFREAGRDLEKAEVGVVGAEAAWRECVAVTDASLGPALGAMYVRQAFNREAKTMAEQMIKHVRTTFMQNLMSVKWMDNKTMDEAVLKAESITEMIGYPEYILNPDELDDKFADLNVTEDNFFANNIAVTDFTVKENLKRLFKPVNKTRWDMTPPTVNAYYSPTRNAIVFPAGILQAPFFDHNNLQSLNYGAIGVVMGHELAHAFDDQGRRYDSDGNMHQWWEEETVRKFKNLTACMEDQYSEYDFDGQYLNGKLTLGENIADNGGLEASFRAYNEWIEHHGSEVSLPGLTLTNQQLFFLGFAQVWCSAITKEAAHLEILKDPHVPGQFRVLGTLSNSWDFAQAFSCRKGTHMNPEKKCHIW</sequence>
<dbReference type="Gene3D" id="3.40.390.10">
    <property type="entry name" value="Collagenase (Catalytic Domain)"/>
    <property type="match status" value="1"/>
</dbReference>
<keyword evidence="3" id="KW-0645">Protease</keyword>
<evidence type="ECO:0008006" key="15">
    <source>
        <dbReference type="Google" id="ProtNLM"/>
    </source>
</evidence>
<keyword evidence="5" id="KW-0378">Hydrolase</keyword>
<accession>A0AAE1F880</accession>
<reference evidence="13" key="1">
    <citation type="submission" date="2023-10" db="EMBL/GenBank/DDBJ databases">
        <title>Genome assemblies of two species of porcelain crab, Petrolisthes cinctipes and Petrolisthes manimaculis (Anomura: Porcellanidae).</title>
        <authorList>
            <person name="Angst P."/>
        </authorList>
    </citation>
    <scope>NUCLEOTIDE SEQUENCE</scope>
    <source>
        <strain evidence="13">PB745_01</strain>
        <tissue evidence="13">Gill</tissue>
    </source>
</reference>
<keyword evidence="14" id="KW-1185">Reference proteome</keyword>
<keyword evidence="6" id="KW-0862">Zinc</keyword>
<dbReference type="PRINTS" id="PR00786">
    <property type="entry name" value="NEPRILYSIN"/>
</dbReference>
<organism evidence="13 14">
    <name type="scientific">Petrolisthes cinctipes</name>
    <name type="common">Flat porcelain crab</name>
    <dbReference type="NCBI Taxonomy" id="88211"/>
    <lineage>
        <taxon>Eukaryota</taxon>
        <taxon>Metazoa</taxon>
        <taxon>Ecdysozoa</taxon>
        <taxon>Arthropoda</taxon>
        <taxon>Crustacea</taxon>
        <taxon>Multicrustacea</taxon>
        <taxon>Malacostraca</taxon>
        <taxon>Eumalacostraca</taxon>
        <taxon>Eucarida</taxon>
        <taxon>Decapoda</taxon>
        <taxon>Pleocyemata</taxon>
        <taxon>Anomura</taxon>
        <taxon>Galatheoidea</taxon>
        <taxon>Porcellanidae</taxon>
        <taxon>Petrolisthes</taxon>
    </lineage>
</organism>
<dbReference type="GO" id="GO:0016485">
    <property type="term" value="P:protein processing"/>
    <property type="evidence" value="ECO:0007669"/>
    <property type="project" value="TreeGrafter"/>
</dbReference>
<dbReference type="InterPro" id="IPR018497">
    <property type="entry name" value="Peptidase_M13_C"/>
</dbReference>
<gene>
    <name evidence="13" type="ORF">Pcinc_025245</name>
</gene>
<feature type="domain" description="Peptidase M13 N-terminal" evidence="12">
    <location>
        <begin position="102"/>
        <end position="495"/>
    </location>
</feature>
<keyword evidence="10" id="KW-0472">Membrane</keyword>
<evidence type="ECO:0000256" key="5">
    <source>
        <dbReference type="ARBA" id="ARBA00022801"/>
    </source>
</evidence>
<evidence type="ECO:0000256" key="1">
    <source>
        <dbReference type="ARBA" id="ARBA00001947"/>
    </source>
</evidence>
<comment type="caution">
    <text evidence="13">The sequence shown here is derived from an EMBL/GenBank/DDBJ whole genome shotgun (WGS) entry which is preliminary data.</text>
</comment>
<dbReference type="CDD" id="cd08662">
    <property type="entry name" value="M13"/>
    <property type="match status" value="1"/>
</dbReference>
<feature type="domain" description="Peptidase M13 C-terminal" evidence="11">
    <location>
        <begin position="554"/>
        <end position="757"/>
    </location>
</feature>
<dbReference type="PANTHER" id="PTHR11733:SF167">
    <property type="entry name" value="FI17812P1-RELATED"/>
    <property type="match status" value="1"/>
</dbReference>
<feature type="transmembrane region" description="Helical" evidence="10">
    <location>
        <begin position="44"/>
        <end position="64"/>
    </location>
</feature>
<evidence type="ECO:0000256" key="9">
    <source>
        <dbReference type="ARBA" id="ARBA00023180"/>
    </source>
</evidence>
<dbReference type="PROSITE" id="PS51885">
    <property type="entry name" value="NEPRILYSIN"/>
    <property type="match status" value="1"/>
</dbReference>
<evidence type="ECO:0000259" key="11">
    <source>
        <dbReference type="Pfam" id="PF01431"/>
    </source>
</evidence>
<evidence type="ECO:0000256" key="3">
    <source>
        <dbReference type="ARBA" id="ARBA00022670"/>
    </source>
</evidence>
<dbReference type="PANTHER" id="PTHR11733">
    <property type="entry name" value="ZINC METALLOPROTEASE FAMILY M13 NEPRILYSIN-RELATED"/>
    <property type="match status" value="1"/>
</dbReference>
<dbReference type="InterPro" id="IPR042089">
    <property type="entry name" value="Peptidase_M13_dom_2"/>
</dbReference>
<dbReference type="GO" id="GO:0046872">
    <property type="term" value="F:metal ion binding"/>
    <property type="evidence" value="ECO:0007669"/>
    <property type="project" value="UniProtKB-KW"/>
</dbReference>
<dbReference type="InterPro" id="IPR024079">
    <property type="entry name" value="MetalloPept_cat_dom_sf"/>
</dbReference>
<dbReference type="AlphaFoldDB" id="A0AAE1F880"/>
<comment type="similarity">
    <text evidence="2">Belongs to the peptidase M13 family.</text>
</comment>
<dbReference type="Pfam" id="PF01431">
    <property type="entry name" value="Peptidase_M13"/>
    <property type="match status" value="1"/>
</dbReference>
<dbReference type="InterPro" id="IPR008753">
    <property type="entry name" value="Peptidase_M13_N"/>
</dbReference>
<proteinExistence type="inferred from homology"/>
<keyword evidence="7" id="KW-0482">Metalloprotease</keyword>
<evidence type="ECO:0000256" key="10">
    <source>
        <dbReference type="SAM" id="Phobius"/>
    </source>
</evidence>
<evidence type="ECO:0000256" key="6">
    <source>
        <dbReference type="ARBA" id="ARBA00022833"/>
    </source>
</evidence>
<dbReference type="FunFam" id="3.40.390.10:FF:000076">
    <property type="entry name" value="membrane metallo-endopeptidase-like 1"/>
    <property type="match status" value="1"/>
</dbReference>
<keyword evidence="10" id="KW-0812">Transmembrane</keyword>
<evidence type="ECO:0000256" key="4">
    <source>
        <dbReference type="ARBA" id="ARBA00022723"/>
    </source>
</evidence>
<dbReference type="Pfam" id="PF05649">
    <property type="entry name" value="Peptidase_M13_N"/>
    <property type="match status" value="1"/>
</dbReference>
<dbReference type="Proteomes" id="UP001286313">
    <property type="component" value="Unassembled WGS sequence"/>
</dbReference>
<dbReference type="Gene3D" id="1.10.1380.10">
    <property type="entry name" value="Neutral endopeptidase , domain2"/>
    <property type="match status" value="1"/>
</dbReference>
<comment type="cofactor">
    <cofactor evidence="1">
        <name>Zn(2+)</name>
        <dbReference type="ChEBI" id="CHEBI:29105"/>
    </cofactor>
</comment>
<evidence type="ECO:0000256" key="8">
    <source>
        <dbReference type="ARBA" id="ARBA00023157"/>
    </source>
</evidence>
<evidence type="ECO:0000256" key="2">
    <source>
        <dbReference type="ARBA" id="ARBA00007357"/>
    </source>
</evidence>
<dbReference type="EMBL" id="JAWQEG010002835">
    <property type="protein sequence ID" value="KAK3869444.1"/>
    <property type="molecule type" value="Genomic_DNA"/>
</dbReference>
<dbReference type="InterPro" id="IPR000718">
    <property type="entry name" value="Peptidase_M13"/>
</dbReference>
<evidence type="ECO:0000313" key="14">
    <source>
        <dbReference type="Proteomes" id="UP001286313"/>
    </source>
</evidence>
<protein>
    <recommendedName>
        <fullName evidence="15">Endothelin-converting enzyme 1</fullName>
    </recommendedName>
</protein>
<evidence type="ECO:0000313" key="13">
    <source>
        <dbReference type="EMBL" id="KAK3869444.1"/>
    </source>
</evidence>
<keyword evidence="8" id="KW-1015">Disulfide bond</keyword>
<name>A0AAE1F880_PETCI</name>
<keyword evidence="9" id="KW-0325">Glycoprotein</keyword>
<evidence type="ECO:0000259" key="12">
    <source>
        <dbReference type="Pfam" id="PF05649"/>
    </source>
</evidence>
<evidence type="ECO:0000256" key="7">
    <source>
        <dbReference type="ARBA" id="ARBA00023049"/>
    </source>
</evidence>